<dbReference type="PANTHER" id="PTHR30193">
    <property type="entry name" value="ABC TRANSPORTER PERMEASE PROTEIN"/>
    <property type="match status" value="1"/>
</dbReference>
<feature type="transmembrane region" description="Helical" evidence="7">
    <location>
        <begin position="62"/>
        <end position="82"/>
    </location>
</feature>
<comment type="subcellular location">
    <subcellularLocation>
        <location evidence="1">Cell membrane</location>
        <topology evidence="1">Multi-pass membrane protein</topology>
    </subcellularLocation>
</comment>
<dbReference type="InterPro" id="IPR035906">
    <property type="entry name" value="MetI-like_sf"/>
</dbReference>
<keyword evidence="5 7" id="KW-1133">Transmembrane helix</keyword>
<dbReference type="SUPFAM" id="SSF161098">
    <property type="entry name" value="MetI-like"/>
    <property type="match status" value="1"/>
</dbReference>
<evidence type="ECO:0000256" key="6">
    <source>
        <dbReference type="ARBA" id="ARBA00023136"/>
    </source>
</evidence>
<dbReference type="PANTHER" id="PTHR30193:SF37">
    <property type="entry name" value="INNER MEMBRANE ABC TRANSPORTER PERMEASE PROTEIN YCJO"/>
    <property type="match status" value="1"/>
</dbReference>
<dbReference type="CDD" id="cd06261">
    <property type="entry name" value="TM_PBP2"/>
    <property type="match status" value="1"/>
</dbReference>
<comment type="caution">
    <text evidence="9">The sequence shown here is derived from an EMBL/GenBank/DDBJ whole genome shotgun (WGS) entry which is preliminary data.</text>
</comment>
<keyword evidence="6 7" id="KW-0472">Membrane</keyword>
<feature type="transmembrane region" description="Helical" evidence="7">
    <location>
        <begin position="213"/>
        <end position="233"/>
    </location>
</feature>
<evidence type="ECO:0000256" key="4">
    <source>
        <dbReference type="ARBA" id="ARBA00022692"/>
    </source>
</evidence>
<keyword evidence="2" id="KW-0813">Transport</keyword>
<dbReference type="AlphaFoldDB" id="A0A645CJ71"/>
<evidence type="ECO:0000313" key="9">
    <source>
        <dbReference type="EMBL" id="MPM77000.1"/>
    </source>
</evidence>
<evidence type="ECO:0000256" key="7">
    <source>
        <dbReference type="SAM" id="Phobius"/>
    </source>
</evidence>
<dbReference type="GO" id="GO:0005886">
    <property type="term" value="C:plasma membrane"/>
    <property type="evidence" value="ECO:0007669"/>
    <property type="project" value="UniProtKB-SubCell"/>
</dbReference>
<proteinExistence type="predicted"/>
<feature type="transmembrane region" description="Helical" evidence="7">
    <location>
        <begin position="126"/>
        <end position="145"/>
    </location>
</feature>
<dbReference type="GO" id="GO:0055085">
    <property type="term" value="P:transmembrane transport"/>
    <property type="evidence" value="ECO:0007669"/>
    <property type="project" value="InterPro"/>
</dbReference>
<name>A0A645CJ71_9ZZZZ</name>
<evidence type="ECO:0000256" key="1">
    <source>
        <dbReference type="ARBA" id="ARBA00004651"/>
    </source>
</evidence>
<feature type="domain" description="ABC transmembrane type-1" evidence="8">
    <location>
        <begin position="25"/>
        <end position="237"/>
    </location>
</feature>
<dbReference type="EMBL" id="VSSQ01027646">
    <property type="protein sequence ID" value="MPM77000.1"/>
    <property type="molecule type" value="Genomic_DNA"/>
</dbReference>
<evidence type="ECO:0000256" key="5">
    <source>
        <dbReference type="ARBA" id="ARBA00022989"/>
    </source>
</evidence>
<feature type="transmembrane region" description="Helical" evidence="7">
    <location>
        <begin position="157"/>
        <end position="179"/>
    </location>
</feature>
<accession>A0A645CJ71</accession>
<keyword evidence="4 7" id="KW-0812">Transmembrane</keyword>
<evidence type="ECO:0000259" key="8">
    <source>
        <dbReference type="PROSITE" id="PS50928"/>
    </source>
</evidence>
<keyword evidence="3" id="KW-1003">Cell membrane</keyword>
<protein>
    <submittedName>
        <fullName evidence="9">L-arabinose transport system permease protein AraP</fullName>
    </submittedName>
</protein>
<organism evidence="9">
    <name type="scientific">bioreactor metagenome</name>
    <dbReference type="NCBI Taxonomy" id="1076179"/>
    <lineage>
        <taxon>unclassified sequences</taxon>
        <taxon>metagenomes</taxon>
        <taxon>ecological metagenomes</taxon>
    </lineage>
</organism>
<sequence>MNTPSFISLANYKELISDALFWKTLKNTAVYVFWKVPVNVFISLVFAVLLNREMYGRGIFRAIFFLPMVASSVSVALLWLPLFETSNGILNVMLNAVGLKGLSWIYSQETAMMSVVMVALWKEIGYYMVMFLAGLQGIPATYYEAAEIDGASPIHTFFQITVPLISPVTFFVFIISIIGSFQIFDLTTVLTAGGPANSTYTTIMYVYKAGFNFFRMGYASAISTILFVIILILTTIQNKLSEAWVNY</sequence>
<dbReference type="Gene3D" id="1.10.3720.10">
    <property type="entry name" value="MetI-like"/>
    <property type="match status" value="1"/>
</dbReference>
<dbReference type="InterPro" id="IPR000515">
    <property type="entry name" value="MetI-like"/>
</dbReference>
<reference evidence="9" key="1">
    <citation type="submission" date="2019-08" db="EMBL/GenBank/DDBJ databases">
        <authorList>
            <person name="Kucharzyk K."/>
            <person name="Murdoch R.W."/>
            <person name="Higgins S."/>
            <person name="Loffler F."/>
        </authorList>
    </citation>
    <scope>NUCLEOTIDE SEQUENCE</scope>
</reference>
<gene>
    <name evidence="9" type="primary">araP_17</name>
    <name evidence="9" type="ORF">SDC9_123999</name>
</gene>
<dbReference type="PROSITE" id="PS50928">
    <property type="entry name" value="ABC_TM1"/>
    <property type="match status" value="1"/>
</dbReference>
<feature type="transmembrane region" description="Helical" evidence="7">
    <location>
        <begin position="31"/>
        <end position="50"/>
    </location>
</feature>
<evidence type="ECO:0000256" key="2">
    <source>
        <dbReference type="ARBA" id="ARBA00022448"/>
    </source>
</evidence>
<feature type="transmembrane region" description="Helical" evidence="7">
    <location>
        <begin position="88"/>
        <end position="106"/>
    </location>
</feature>
<dbReference type="Pfam" id="PF00528">
    <property type="entry name" value="BPD_transp_1"/>
    <property type="match status" value="1"/>
</dbReference>
<dbReference type="InterPro" id="IPR051393">
    <property type="entry name" value="ABC_transporter_permease"/>
</dbReference>
<evidence type="ECO:0000256" key="3">
    <source>
        <dbReference type="ARBA" id="ARBA00022475"/>
    </source>
</evidence>